<accession>A0AAJ0F5N7</accession>
<dbReference type="PANTHER" id="PTHR33119">
    <property type="entry name" value="IFI3P"/>
    <property type="match status" value="1"/>
</dbReference>
<proteinExistence type="predicted"/>
<dbReference type="Pfam" id="PF21666">
    <property type="entry name" value="DUF4246_N"/>
    <property type="match status" value="1"/>
</dbReference>
<dbReference type="Pfam" id="PF14033">
    <property type="entry name" value="DUF4246"/>
    <property type="match status" value="2"/>
</dbReference>
<comment type="caution">
    <text evidence="3">The sequence shown here is derived from an EMBL/GenBank/DDBJ whole genome shotgun (WGS) entry which is preliminary data.</text>
</comment>
<name>A0AAJ0F5N7_9PEZI</name>
<organism evidence="3 4">
    <name type="scientific">Echria macrotheca</name>
    <dbReference type="NCBI Taxonomy" id="438768"/>
    <lineage>
        <taxon>Eukaryota</taxon>
        <taxon>Fungi</taxon>
        <taxon>Dikarya</taxon>
        <taxon>Ascomycota</taxon>
        <taxon>Pezizomycotina</taxon>
        <taxon>Sordariomycetes</taxon>
        <taxon>Sordariomycetidae</taxon>
        <taxon>Sordariales</taxon>
        <taxon>Schizotheciaceae</taxon>
        <taxon>Echria</taxon>
    </lineage>
</organism>
<evidence type="ECO:0000259" key="1">
    <source>
        <dbReference type="Pfam" id="PF14033"/>
    </source>
</evidence>
<sequence>MEADAGRSLDLSLSALFSQVEPSPSPIQREPRCEKLEREGEYNSGFRTDYWNAHSDMILVREVAMMQVMETITDKPDWHINIFDHETAMQWEQEALDRSNNHYWRTCSNFHDRCWKTDDADGTSSVGVVEPPGILDQDVVKWCTAELRDKAKYFERTGIVPTLDSTFVVAKSDGFFRLEADRCSSGIGQFASAGLREIVDPSMYPLVFGHSRVVRDAAVGVADAIDKRAGTGEAIPGHSYAESPTSSREDRDTLYWSKTYQWLPSNMKFTDDGRLRFTSYINNLHPTKHSRMYESLEELVWLALPLWDQCVARQIFLPYHTTMHGAGRCERRIYPYSVGDVGEGNFIPDSMEEMIEEEITAGKITAPPDDPDEDSEFDEDEFRDAAYKRWCETRQFVQSECGAYSPVDFSIDPAKALQNDFREEGLQIIVKMTTVNLTPDKPSLEFNTDWKVEALLNEHIVGVAVYFLEYDNISPGQVDFRAMTSMHQDDKFSVPMPTDQACDWMKLGFGNYVTLETSGSCLQTYGAVTTRQGRLLAWPNYMHQRWSAFKLEDPQRNGCCRFLSLFLVDPLTRIGKWWAERAFGDGKGNLPPEIAQLVVDKGLGSERLIEALAKGKLGEGKLPVELLDLVRGQVEELLPMSEEDAREHWSKFMEERAKLEKMARARWEEVEYIF</sequence>
<feature type="domain" description="DUF4246" evidence="1">
    <location>
        <begin position="138"/>
        <end position="176"/>
    </location>
</feature>
<dbReference type="EMBL" id="MU839842">
    <property type="protein sequence ID" value="KAK1751543.1"/>
    <property type="molecule type" value="Genomic_DNA"/>
</dbReference>
<gene>
    <name evidence="3" type="ORF">QBC47DRAFT_454790</name>
</gene>
<dbReference type="InterPro" id="IPR025340">
    <property type="entry name" value="DUF4246"/>
</dbReference>
<dbReference type="AlphaFoldDB" id="A0AAJ0F5N7"/>
<keyword evidence="4" id="KW-1185">Reference proteome</keyword>
<dbReference type="PANTHER" id="PTHR33119:SF1">
    <property type="entry name" value="FE2OG DIOXYGENASE DOMAIN-CONTAINING PROTEIN"/>
    <property type="match status" value="1"/>
</dbReference>
<feature type="domain" description="DUF4246" evidence="1">
    <location>
        <begin position="196"/>
        <end position="574"/>
    </location>
</feature>
<evidence type="ECO:0000313" key="4">
    <source>
        <dbReference type="Proteomes" id="UP001239445"/>
    </source>
</evidence>
<dbReference type="InterPro" id="IPR049207">
    <property type="entry name" value="DUF4246_N"/>
</dbReference>
<evidence type="ECO:0000313" key="3">
    <source>
        <dbReference type="EMBL" id="KAK1751543.1"/>
    </source>
</evidence>
<dbReference type="InterPro" id="IPR049192">
    <property type="entry name" value="DUF4246_C"/>
</dbReference>
<protein>
    <submittedName>
        <fullName evidence="3">Uncharacterized protein</fullName>
    </submittedName>
</protein>
<dbReference type="Proteomes" id="UP001239445">
    <property type="component" value="Unassembled WGS sequence"/>
</dbReference>
<evidence type="ECO:0000259" key="2">
    <source>
        <dbReference type="Pfam" id="PF21666"/>
    </source>
</evidence>
<feature type="domain" description="DUF4246" evidence="2">
    <location>
        <begin position="33"/>
        <end position="94"/>
    </location>
</feature>
<reference evidence="3" key="1">
    <citation type="submission" date="2023-06" db="EMBL/GenBank/DDBJ databases">
        <title>Genome-scale phylogeny and comparative genomics of the fungal order Sordariales.</title>
        <authorList>
            <consortium name="Lawrence Berkeley National Laboratory"/>
            <person name="Hensen N."/>
            <person name="Bonometti L."/>
            <person name="Westerberg I."/>
            <person name="Brannstrom I.O."/>
            <person name="Guillou S."/>
            <person name="Cros-Aarteil S."/>
            <person name="Calhoun S."/>
            <person name="Haridas S."/>
            <person name="Kuo A."/>
            <person name="Mondo S."/>
            <person name="Pangilinan J."/>
            <person name="Riley R."/>
            <person name="Labutti K."/>
            <person name="Andreopoulos B."/>
            <person name="Lipzen A."/>
            <person name="Chen C."/>
            <person name="Yanf M."/>
            <person name="Daum C."/>
            <person name="Ng V."/>
            <person name="Clum A."/>
            <person name="Steindorff A."/>
            <person name="Ohm R."/>
            <person name="Martin F."/>
            <person name="Silar P."/>
            <person name="Natvig D."/>
            <person name="Lalanne C."/>
            <person name="Gautier V."/>
            <person name="Ament-Velasquez S.L."/>
            <person name="Kruys A."/>
            <person name="Hutchinson M.I."/>
            <person name="Powell A.J."/>
            <person name="Barry K."/>
            <person name="Miller A.N."/>
            <person name="Grigoriev I.V."/>
            <person name="Debuchy R."/>
            <person name="Gladieux P."/>
            <person name="Thoren M.H."/>
            <person name="Johannesson H."/>
        </authorList>
    </citation>
    <scope>NUCLEOTIDE SEQUENCE</scope>
    <source>
        <strain evidence="3">PSN4</strain>
    </source>
</reference>